<proteinExistence type="predicted"/>
<gene>
    <name evidence="1" type="ORF">PORY_000201</name>
</gene>
<dbReference type="Proteomes" id="UP000768646">
    <property type="component" value="Unassembled WGS sequence"/>
</dbReference>
<keyword evidence="2" id="KW-1185">Reference proteome</keyword>
<sequence>MGEAVAGAAAMRSVEKEGLEGSGCGTCGERGRLATDKIRQENRERKKRWRQANEDRNKDNDLRCRVNKRAHKLYGKEQSLAKSKWIETEFLKRQMKRKDRERKRSLELCRVSSSGHDSGFSTGFNAVEFSQTFLAHLSQNLVAFNHPIPFSLRSALVSFSTNSNFLKIISTLFSSLTNNNVSPPPSSETAVDVSEDASLPVDYTTTQLYQSLLSNLFPNHHELSALLASETSDHLKNSQETMHNDCSAQKDTYSPSAASQSSITTSTLSSISAPSINYKLYDPVSAMGFPPMPIDFKDQE</sequence>
<organism evidence="1 2">
    <name type="scientific">Pneumocystis oryctolagi</name>
    <dbReference type="NCBI Taxonomy" id="42067"/>
    <lineage>
        <taxon>Eukaryota</taxon>
        <taxon>Fungi</taxon>
        <taxon>Dikarya</taxon>
        <taxon>Ascomycota</taxon>
        <taxon>Taphrinomycotina</taxon>
        <taxon>Pneumocystomycetes</taxon>
        <taxon>Pneumocystaceae</taxon>
        <taxon>Pneumocystis</taxon>
    </lineage>
</organism>
<name>A0ACB7CGI4_9ASCO</name>
<comment type="caution">
    <text evidence="1">The sequence shown here is derived from an EMBL/GenBank/DDBJ whole genome shotgun (WGS) entry which is preliminary data.</text>
</comment>
<protein>
    <submittedName>
        <fullName evidence="1">Uncharacterized protein</fullName>
    </submittedName>
</protein>
<dbReference type="EMBL" id="JABTEG010000001">
    <property type="protein sequence ID" value="KAG4306213.1"/>
    <property type="molecule type" value="Genomic_DNA"/>
</dbReference>
<evidence type="ECO:0000313" key="1">
    <source>
        <dbReference type="EMBL" id="KAG4306213.1"/>
    </source>
</evidence>
<evidence type="ECO:0000313" key="2">
    <source>
        <dbReference type="Proteomes" id="UP000768646"/>
    </source>
</evidence>
<accession>A0ACB7CGI4</accession>
<reference evidence="1 2" key="1">
    <citation type="journal article" date="2021" name="Commun. Biol.">
        <title>Genomic insights into the host specific adaptation of the Pneumocystis genus.</title>
        <authorList>
            <person name="Cisse O.H."/>
            <person name="Ma L."/>
            <person name="Dekker J.P."/>
            <person name="Khil P.P."/>
            <person name="Youn J.-H."/>
            <person name="Brenchley J.M."/>
            <person name="Blair R."/>
            <person name="Pahar B."/>
            <person name="Chabe M."/>
            <person name="Van Rompay K.K.A."/>
            <person name="Keesler R."/>
            <person name="Sukura A."/>
            <person name="Hirsch V."/>
            <person name="Kutty G."/>
            <person name="Liu Y."/>
            <person name="Peng L."/>
            <person name="Chen J."/>
            <person name="Song J."/>
            <person name="Weissenbacher-Lang C."/>
            <person name="Xu J."/>
            <person name="Upham N.S."/>
            <person name="Stajich J.E."/>
            <person name="Cuomo C.A."/>
            <person name="Cushion M.T."/>
            <person name="Kovacs J.A."/>
        </authorList>
    </citation>
    <scope>NUCLEOTIDE SEQUENCE [LARGE SCALE GENOMIC DNA]</scope>
    <source>
        <strain evidence="1 2">RABM</strain>
    </source>
</reference>